<organism evidence="6 7">
    <name type="scientific">Mesorhizobium plurifarium</name>
    <dbReference type="NCBI Taxonomy" id="69974"/>
    <lineage>
        <taxon>Bacteria</taxon>
        <taxon>Pseudomonadati</taxon>
        <taxon>Pseudomonadota</taxon>
        <taxon>Alphaproteobacteria</taxon>
        <taxon>Hyphomicrobiales</taxon>
        <taxon>Phyllobacteriaceae</taxon>
        <taxon>Mesorhizobium</taxon>
    </lineage>
</organism>
<dbReference type="Proteomes" id="UP000046122">
    <property type="component" value="Unassembled WGS sequence"/>
</dbReference>
<dbReference type="CDD" id="cd06307">
    <property type="entry name" value="PBP1_sugar_binding"/>
    <property type="match status" value="1"/>
</dbReference>
<sequence>MDLRGFRLDPAALAGPSPPYVPRRLARKPRAVTSFHIRIAVAAEAFSGTEWTLRDFDACDEVLDVRSTLTDIAREAGVSPATVDRVLNNRPGVRARTREIVIEMAQRLGYIAETSNGAPQRSMPGQTIRLDFALPAGTNSFIKLLHRHIEAQALTRPDLDVRVTTIEGFNPDRLARLLQDLHGQTQGVGVIALDHPTVREAIRSLSASDIKVVTIASDILHVPRVAYIGIDNRAAGRLAGYLLNRFMGAGRPGKVALFAGSLAYRGHEEREMGFRHIVAEESPNLEIVEMREMLDDREKAYSEASALLERHPDLAAIYNVGAGNTGIARALKERGRAKEIIFLGHEVTDGTKELLLDGTLDAVIDQNPRVEAREALNILAHSVRGLPYELHQPRLQVIFRESIPEI</sequence>
<dbReference type="SUPFAM" id="SSF47413">
    <property type="entry name" value="lambda repressor-like DNA-binding domains"/>
    <property type="match status" value="1"/>
</dbReference>
<dbReference type="GO" id="GO:0005524">
    <property type="term" value="F:ATP binding"/>
    <property type="evidence" value="ECO:0007669"/>
    <property type="project" value="InterPro"/>
</dbReference>
<gene>
    <name evidence="6" type="ORF">MPL3365_30831</name>
</gene>
<dbReference type="Gene3D" id="1.10.260.40">
    <property type="entry name" value="lambda repressor-like DNA-binding domains"/>
    <property type="match status" value="1"/>
</dbReference>
<reference evidence="6 7" key="1">
    <citation type="submission" date="2014-08" db="EMBL/GenBank/DDBJ databases">
        <authorList>
            <person name="Moulin Lionel"/>
        </authorList>
    </citation>
    <scope>NUCLEOTIDE SEQUENCE [LARGE SCALE GENOMIC DNA]</scope>
</reference>
<dbReference type="PROSITE" id="PS00356">
    <property type="entry name" value="HTH_LACI_1"/>
    <property type="match status" value="1"/>
</dbReference>
<dbReference type="PANTHER" id="PTHR30146">
    <property type="entry name" value="LACI-RELATED TRANSCRIPTIONAL REPRESSOR"/>
    <property type="match status" value="1"/>
</dbReference>
<dbReference type="InterPro" id="IPR028082">
    <property type="entry name" value="Peripla_BP_I"/>
</dbReference>
<feature type="domain" description="Protein kinase" evidence="4">
    <location>
        <begin position="241"/>
        <end position="406"/>
    </location>
</feature>
<evidence type="ECO:0000313" key="7">
    <source>
        <dbReference type="Proteomes" id="UP000046122"/>
    </source>
</evidence>
<protein>
    <submittedName>
        <fullName evidence="6">Transcriptional regulator, LacI family</fullName>
    </submittedName>
</protein>
<evidence type="ECO:0000256" key="3">
    <source>
        <dbReference type="ARBA" id="ARBA00023163"/>
    </source>
</evidence>
<dbReference type="CDD" id="cd01392">
    <property type="entry name" value="HTH_LacI"/>
    <property type="match status" value="1"/>
</dbReference>
<evidence type="ECO:0000259" key="5">
    <source>
        <dbReference type="PROSITE" id="PS50932"/>
    </source>
</evidence>
<name>A0A090G9D9_MESPL</name>
<dbReference type="Gene3D" id="3.40.50.2300">
    <property type="match status" value="2"/>
</dbReference>
<dbReference type="SUPFAM" id="SSF53822">
    <property type="entry name" value="Periplasmic binding protein-like I"/>
    <property type="match status" value="1"/>
</dbReference>
<evidence type="ECO:0000313" key="6">
    <source>
        <dbReference type="EMBL" id="CDX59755.1"/>
    </source>
</evidence>
<dbReference type="InterPro" id="IPR025997">
    <property type="entry name" value="SBP_2_dom"/>
</dbReference>
<keyword evidence="3" id="KW-0804">Transcription</keyword>
<dbReference type="GO" id="GO:0003700">
    <property type="term" value="F:DNA-binding transcription factor activity"/>
    <property type="evidence" value="ECO:0007669"/>
    <property type="project" value="TreeGrafter"/>
</dbReference>
<accession>A0A090G9D9</accession>
<dbReference type="SMART" id="SM00354">
    <property type="entry name" value="HTH_LACI"/>
    <property type="match status" value="1"/>
</dbReference>
<dbReference type="InterPro" id="IPR000719">
    <property type="entry name" value="Prot_kinase_dom"/>
</dbReference>
<dbReference type="GO" id="GO:0000976">
    <property type="term" value="F:transcription cis-regulatory region binding"/>
    <property type="evidence" value="ECO:0007669"/>
    <property type="project" value="TreeGrafter"/>
</dbReference>
<dbReference type="AlphaFoldDB" id="A0A090G9D9"/>
<keyword evidence="2" id="KW-0238">DNA-binding</keyword>
<dbReference type="Pfam" id="PF00356">
    <property type="entry name" value="LacI"/>
    <property type="match status" value="1"/>
</dbReference>
<dbReference type="EMBL" id="CCNE01000023">
    <property type="protein sequence ID" value="CDX59755.1"/>
    <property type="molecule type" value="Genomic_DNA"/>
</dbReference>
<dbReference type="GO" id="GO:0004672">
    <property type="term" value="F:protein kinase activity"/>
    <property type="evidence" value="ECO:0007669"/>
    <property type="project" value="InterPro"/>
</dbReference>
<dbReference type="InterPro" id="IPR010982">
    <property type="entry name" value="Lambda_DNA-bd_dom_sf"/>
</dbReference>
<dbReference type="PROSITE" id="PS50932">
    <property type="entry name" value="HTH_LACI_2"/>
    <property type="match status" value="1"/>
</dbReference>
<dbReference type="PANTHER" id="PTHR30146:SF152">
    <property type="entry name" value="TRANSCRIPTIONAL REGULATORY PROTEIN"/>
    <property type="match status" value="1"/>
</dbReference>
<keyword evidence="1" id="KW-0805">Transcription regulation</keyword>
<proteinExistence type="predicted"/>
<feature type="domain" description="HTH lacI-type" evidence="5">
    <location>
        <begin position="67"/>
        <end position="111"/>
    </location>
</feature>
<dbReference type="InterPro" id="IPR000843">
    <property type="entry name" value="HTH_LacI"/>
</dbReference>
<evidence type="ECO:0000256" key="2">
    <source>
        <dbReference type="ARBA" id="ARBA00023125"/>
    </source>
</evidence>
<evidence type="ECO:0000256" key="1">
    <source>
        <dbReference type="ARBA" id="ARBA00023015"/>
    </source>
</evidence>
<dbReference type="PRINTS" id="PR00036">
    <property type="entry name" value="HTHLACI"/>
</dbReference>
<dbReference type="Pfam" id="PF13407">
    <property type="entry name" value="Peripla_BP_4"/>
    <property type="match status" value="1"/>
</dbReference>
<evidence type="ECO:0000259" key="4">
    <source>
        <dbReference type="PROSITE" id="PS50011"/>
    </source>
</evidence>
<dbReference type="PROSITE" id="PS50011">
    <property type="entry name" value="PROTEIN_KINASE_DOM"/>
    <property type="match status" value="1"/>
</dbReference>